<comment type="caution">
    <text evidence="8">The sequence shown here is derived from an EMBL/GenBank/DDBJ whole genome shotgun (WGS) entry which is preliminary data.</text>
</comment>
<evidence type="ECO:0000256" key="6">
    <source>
        <dbReference type="SAM" id="Phobius"/>
    </source>
</evidence>
<keyword evidence="9" id="KW-1185">Reference proteome</keyword>
<reference evidence="9" key="1">
    <citation type="journal article" date="2019" name="Int. J. Syst. Evol. Microbiol.">
        <title>The Global Catalogue of Microorganisms (GCM) 10K type strain sequencing project: providing services to taxonomists for standard genome sequencing and annotation.</title>
        <authorList>
            <consortium name="The Broad Institute Genomics Platform"/>
            <consortium name="The Broad Institute Genome Sequencing Center for Infectious Disease"/>
            <person name="Wu L."/>
            <person name="Ma J."/>
        </authorList>
    </citation>
    <scope>NUCLEOTIDE SEQUENCE [LARGE SCALE GENOMIC DNA]</scope>
    <source>
        <strain evidence="9">CCUG 55608</strain>
    </source>
</reference>
<keyword evidence="4 6" id="KW-1133">Transmembrane helix</keyword>
<feature type="transmembrane region" description="Helical" evidence="6">
    <location>
        <begin position="6"/>
        <end position="25"/>
    </location>
</feature>
<organism evidence="8 9">
    <name type="scientific">Larkinella insperata</name>
    <dbReference type="NCBI Taxonomy" id="332158"/>
    <lineage>
        <taxon>Bacteria</taxon>
        <taxon>Pseudomonadati</taxon>
        <taxon>Bacteroidota</taxon>
        <taxon>Cytophagia</taxon>
        <taxon>Cytophagales</taxon>
        <taxon>Spirosomataceae</taxon>
        <taxon>Larkinella</taxon>
    </lineage>
</organism>
<evidence type="ECO:0000313" key="9">
    <source>
        <dbReference type="Proteomes" id="UP001597116"/>
    </source>
</evidence>
<dbReference type="RefSeq" id="WP_379884275.1">
    <property type="nucleotide sequence ID" value="NZ_JBHTLP010000007.1"/>
</dbReference>
<keyword evidence="3 6" id="KW-0812">Transmembrane</keyword>
<feature type="transmembrane region" description="Helical" evidence="6">
    <location>
        <begin position="51"/>
        <end position="73"/>
    </location>
</feature>
<evidence type="ECO:0000256" key="1">
    <source>
        <dbReference type="ARBA" id="ARBA00004651"/>
    </source>
</evidence>
<gene>
    <name evidence="8" type="ORF">ACFQ4C_08375</name>
</gene>
<comment type="subcellular location">
    <subcellularLocation>
        <location evidence="1">Cell membrane</location>
        <topology evidence="1">Multi-pass membrane protein</topology>
    </subcellularLocation>
</comment>
<proteinExistence type="predicted"/>
<evidence type="ECO:0000256" key="4">
    <source>
        <dbReference type="ARBA" id="ARBA00022989"/>
    </source>
</evidence>
<name>A0ABW3Q8Q4_9BACT</name>
<keyword evidence="2" id="KW-1003">Cell membrane</keyword>
<dbReference type="EMBL" id="JBHTLP010000007">
    <property type="protein sequence ID" value="MFD1141120.1"/>
    <property type="molecule type" value="Genomic_DNA"/>
</dbReference>
<evidence type="ECO:0000259" key="7">
    <source>
        <dbReference type="Pfam" id="PF02687"/>
    </source>
</evidence>
<keyword evidence="5 6" id="KW-0472">Membrane</keyword>
<dbReference type="InterPro" id="IPR003838">
    <property type="entry name" value="ABC3_permease_C"/>
</dbReference>
<evidence type="ECO:0000313" key="8">
    <source>
        <dbReference type="EMBL" id="MFD1141120.1"/>
    </source>
</evidence>
<dbReference type="Proteomes" id="UP001597116">
    <property type="component" value="Unassembled WGS sequence"/>
</dbReference>
<feature type="transmembrane region" description="Helical" evidence="6">
    <location>
        <begin position="85"/>
        <end position="104"/>
    </location>
</feature>
<accession>A0ABW3Q8Q4</accession>
<evidence type="ECO:0000256" key="3">
    <source>
        <dbReference type="ARBA" id="ARBA00022692"/>
    </source>
</evidence>
<sequence length="121" mass="13268">MCFSALAIFIASLGIFALAAQSVRLRMKEIAIRKVFGAKGQQLIGTLSKPFFYMVFIANGIAWPLSCLIAQSWLESFAYRVPITALPFLVALVISLTIVAVTVCRQMIRAVGLNSVIKLKM</sequence>
<evidence type="ECO:0000256" key="2">
    <source>
        <dbReference type="ARBA" id="ARBA00022475"/>
    </source>
</evidence>
<evidence type="ECO:0000256" key="5">
    <source>
        <dbReference type="ARBA" id="ARBA00023136"/>
    </source>
</evidence>
<dbReference type="Pfam" id="PF02687">
    <property type="entry name" value="FtsX"/>
    <property type="match status" value="1"/>
</dbReference>
<protein>
    <submittedName>
        <fullName evidence="8">ABC transporter permease</fullName>
    </submittedName>
</protein>
<feature type="domain" description="ABC3 transporter permease C-terminal" evidence="7">
    <location>
        <begin position="2"/>
        <end position="104"/>
    </location>
</feature>